<evidence type="ECO:0000313" key="2">
    <source>
        <dbReference type="EMBL" id="GFD22003.1"/>
    </source>
</evidence>
<dbReference type="EMBL" id="BKCJ011333847">
    <property type="protein sequence ID" value="GFD22003.1"/>
    <property type="molecule type" value="Genomic_DNA"/>
</dbReference>
<accession>A0A699UIR3</accession>
<evidence type="ECO:0000256" key="1">
    <source>
        <dbReference type="SAM" id="MobiDB-lite"/>
    </source>
</evidence>
<gene>
    <name evidence="2" type="ORF">Tci_893972</name>
</gene>
<name>A0A699UIR3_TANCI</name>
<reference evidence="2" key="1">
    <citation type="journal article" date="2019" name="Sci. Rep.">
        <title>Draft genome of Tanacetum cinerariifolium, the natural source of mosquito coil.</title>
        <authorList>
            <person name="Yamashiro T."/>
            <person name="Shiraishi A."/>
            <person name="Satake H."/>
            <person name="Nakayama K."/>
        </authorList>
    </citation>
    <scope>NUCLEOTIDE SEQUENCE</scope>
</reference>
<organism evidence="2">
    <name type="scientific">Tanacetum cinerariifolium</name>
    <name type="common">Dalmatian daisy</name>
    <name type="synonym">Chrysanthemum cinerariifolium</name>
    <dbReference type="NCBI Taxonomy" id="118510"/>
    <lineage>
        <taxon>Eukaryota</taxon>
        <taxon>Viridiplantae</taxon>
        <taxon>Streptophyta</taxon>
        <taxon>Embryophyta</taxon>
        <taxon>Tracheophyta</taxon>
        <taxon>Spermatophyta</taxon>
        <taxon>Magnoliopsida</taxon>
        <taxon>eudicotyledons</taxon>
        <taxon>Gunneridae</taxon>
        <taxon>Pentapetalae</taxon>
        <taxon>asterids</taxon>
        <taxon>campanulids</taxon>
        <taxon>Asterales</taxon>
        <taxon>Asteraceae</taxon>
        <taxon>Asteroideae</taxon>
        <taxon>Anthemideae</taxon>
        <taxon>Anthemidinae</taxon>
        <taxon>Tanacetum</taxon>
    </lineage>
</organism>
<comment type="caution">
    <text evidence="2">The sequence shown here is derived from an EMBL/GenBank/DDBJ whole genome shotgun (WGS) entry which is preliminary data.</text>
</comment>
<feature type="region of interest" description="Disordered" evidence="1">
    <location>
        <begin position="49"/>
        <end position="118"/>
    </location>
</feature>
<protein>
    <submittedName>
        <fullName evidence="2">Uncharacterized protein</fullName>
    </submittedName>
</protein>
<feature type="non-terminal residue" evidence="2">
    <location>
        <position position="1"/>
    </location>
</feature>
<feature type="compositionally biased region" description="Basic residues" evidence="1">
    <location>
        <begin position="58"/>
        <end position="67"/>
    </location>
</feature>
<dbReference type="AlphaFoldDB" id="A0A699UIR3"/>
<sequence length="118" mass="12615">PCHPHPTFVSSEFLDLVIVRTVLRNAEHAAIVPGIVTMWTELSVRVTGQASRTPSARHGNRTLRTRRREMGALQRASGHGGATAPSTLRGSTGGDENHQKLQRSRTGALCDSHDAGAG</sequence>
<proteinExistence type="predicted"/>